<organism evidence="2 3">
    <name type="scientific">Microvirga lotononidis</name>
    <dbReference type="NCBI Taxonomy" id="864069"/>
    <lineage>
        <taxon>Bacteria</taxon>
        <taxon>Pseudomonadati</taxon>
        <taxon>Pseudomonadota</taxon>
        <taxon>Alphaproteobacteria</taxon>
        <taxon>Hyphomicrobiales</taxon>
        <taxon>Methylobacteriaceae</taxon>
        <taxon>Microvirga</taxon>
    </lineage>
</organism>
<evidence type="ECO:0000256" key="1">
    <source>
        <dbReference type="SAM" id="MobiDB-lite"/>
    </source>
</evidence>
<gene>
    <name evidence="2" type="ORF">MicloDRAFT_00063460</name>
</gene>
<feature type="compositionally biased region" description="Polar residues" evidence="1">
    <location>
        <begin position="123"/>
        <end position="135"/>
    </location>
</feature>
<evidence type="ECO:0000313" key="2">
    <source>
        <dbReference type="EMBL" id="EIM25619.1"/>
    </source>
</evidence>
<dbReference type="Proteomes" id="UP000003947">
    <property type="component" value="Unassembled WGS sequence"/>
</dbReference>
<evidence type="ECO:0000313" key="3">
    <source>
        <dbReference type="Proteomes" id="UP000003947"/>
    </source>
</evidence>
<keyword evidence="3" id="KW-1185">Reference proteome</keyword>
<dbReference type="PATRIC" id="fig|864069.3.peg.6795"/>
<dbReference type="STRING" id="864069.MicloDRAFT_00063460"/>
<sequence>MKVSNASALAVHAILEPTAAYQELGAAKGIPVSLVSSAQIRNFAKGMAVLSKTDQIDALLYEAAQVLLTRVQKWSWLKAWAVNVARRRGLQKAIVALARRMAVIMHRLWSDDTEFRWAKEGLSPSSADRSEQSPVSRRGRDPRSAPGERRHSRGDG</sequence>
<dbReference type="HOGENOM" id="CLU_1684558_0_0_5"/>
<feature type="region of interest" description="Disordered" evidence="1">
    <location>
        <begin position="120"/>
        <end position="156"/>
    </location>
</feature>
<dbReference type="AlphaFoldDB" id="I4YNS7"/>
<dbReference type="eggNOG" id="COG3547">
    <property type="taxonomic scope" value="Bacteria"/>
</dbReference>
<feature type="compositionally biased region" description="Basic and acidic residues" evidence="1">
    <location>
        <begin position="138"/>
        <end position="156"/>
    </location>
</feature>
<protein>
    <submittedName>
        <fullName evidence="2">Transposase</fullName>
    </submittedName>
</protein>
<dbReference type="EMBL" id="JH660647">
    <property type="protein sequence ID" value="EIM25619.1"/>
    <property type="molecule type" value="Genomic_DNA"/>
</dbReference>
<proteinExistence type="predicted"/>
<accession>I4YNS7</accession>
<name>I4YNS7_9HYPH</name>
<reference evidence="2 3" key="1">
    <citation type="submission" date="2012-02" db="EMBL/GenBank/DDBJ databases">
        <title>Improved High-Quality Draft sequence of Microvirga sp. WSM3557.</title>
        <authorList>
            <consortium name="US DOE Joint Genome Institute"/>
            <person name="Lucas S."/>
            <person name="Han J."/>
            <person name="Lapidus A."/>
            <person name="Cheng J.-F."/>
            <person name="Goodwin L."/>
            <person name="Pitluck S."/>
            <person name="Peters L."/>
            <person name="Zhang X."/>
            <person name="Detter J.C."/>
            <person name="Han C."/>
            <person name="Tapia R."/>
            <person name="Land M."/>
            <person name="Hauser L."/>
            <person name="Kyrpides N."/>
            <person name="Ivanova N."/>
            <person name="Pagani I."/>
            <person name="Brau L."/>
            <person name="Yates R."/>
            <person name="O'Hara G."/>
            <person name="Rui T."/>
            <person name="Howieson J."/>
            <person name="Reeve W."/>
            <person name="Woyke T."/>
        </authorList>
    </citation>
    <scope>NUCLEOTIDE SEQUENCE [LARGE SCALE GENOMIC DNA]</scope>
    <source>
        <strain evidence="2 3">WSM3557</strain>
    </source>
</reference>